<dbReference type="Proteomes" id="UP000054561">
    <property type="component" value="Unassembled WGS sequence"/>
</dbReference>
<proteinExistence type="predicted"/>
<accession>A0A0D9QGC8</accession>
<dbReference type="EMBL" id="KQ001703">
    <property type="protein sequence ID" value="KJP86043.1"/>
    <property type="molecule type" value="Genomic_DNA"/>
</dbReference>
<evidence type="ECO:0000313" key="3">
    <source>
        <dbReference type="EMBL" id="KJP86043.1"/>
    </source>
</evidence>
<keyword evidence="2" id="KW-0812">Transmembrane</keyword>
<dbReference type="AlphaFoldDB" id="A0A0D9QGC8"/>
<keyword evidence="2" id="KW-0472">Membrane</keyword>
<evidence type="ECO:0000313" key="4">
    <source>
        <dbReference type="Proteomes" id="UP000054561"/>
    </source>
</evidence>
<sequence>MDSSWGNLTSHYDTTDVISTLSLSDRSDSAKLDPLNFYDCHFTGSPVKNTLFDDMHRNLKSNVKVKKPQHKKKTIQDITAPQAILTSLCLPTPFISAAFMGSFGPFILFTIIYLCVLLRFCRSKTGKCVLDKIWKKKEKEEAPTETQKNEGKVNKESKKT</sequence>
<name>A0A0D9QGC8_PLAFR</name>
<evidence type="ECO:0000256" key="1">
    <source>
        <dbReference type="SAM" id="MobiDB-lite"/>
    </source>
</evidence>
<feature type="transmembrane region" description="Helical" evidence="2">
    <location>
        <begin position="94"/>
        <end position="118"/>
    </location>
</feature>
<dbReference type="VEuPathDB" id="PlasmoDB:AK88_04300"/>
<organism evidence="3 4">
    <name type="scientific">Plasmodium fragile</name>
    <dbReference type="NCBI Taxonomy" id="5857"/>
    <lineage>
        <taxon>Eukaryota</taxon>
        <taxon>Sar</taxon>
        <taxon>Alveolata</taxon>
        <taxon>Apicomplexa</taxon>
        <taxon>Aconoidasida</taxon>
        <taxon>Haemosporida</taxon>
        <taxon>Plasmodiidae</taxon>
        <taxon>Plasmodium</taxon>
        <taxon>Plasmodium (Plasmodium)</taxon>
    </lineage>
</organism>
<protein>
    <submittedName>
        <fullName evidence="3">Uncharacterized protein</fullName>
    </submittedName>
</protein>
<feature type="region of interest" description="Disordered" evidence="1">
    <location>
        <begin position="138"/>
        <end position="160"/>
    </location>
</feature>
<gene>
    <name evidence="3" type="ORF">AK88_04300</name>
</gene>
<dbReference type="RefSeq" id="XP_012337333.1">
    <property type="nucleotide sequence ID" value="XM_012481910.1"/>
</dbReference>
<keyword evidence="4" id="KW-1185">Reference proteome</keyword>
<reference evidence="3 4" key="1">
    <citation type="submission" date="2014-03" db="EMBL/GenBank/DDBJ databases">
        <title>The Genome Sequence of Plasmodium fragile nilgiri.</title>
        <authorList>
            <consortium name="The Broad Institute Genomics Platform"/>
            <consortium name="The Broad Institute Genome Sequencing Center for Infectious Disease"/>
            <person name="Neafsey D."/>
            <person name="Duraisingh M."/>
            <person name="Young S.K."/>
            <person name="Zeng Q."/>
            <person name="Gargeya S."/>
            <person name="Abouelleil A."/>
            <person name="Alvarado L."/>
            <person name="Chapman S.B."/>
            <person name="Gainer-Dewar J."/>
            <person name="Goldberg J."/>
            <person name="Griggs A."/>
            <person name="Gujja S."/>
            <person name="Hansen M."/>
            <person name="Howarth C."/>
            <person name="Imamovic A."/>
            <person name="Larimer J."/>
            <person name="Pearson M."/>
            <person name="Poon T.W."/>
            <person name="Priest M."/>
            <person name="Roberts A."/>
            <person name="Saif S."/>
            <person name="Shea T."/>
            <person name="Sykes S."/>
            <person name="Wortman J."/>
            <person name="Nusbaum C."/>
            <person name="Birren B."/>
        </authorList>
    </citation>
    <scope>NUCLEOTIDE SEQUENCE [LARGE SCALE GENOMIC DNA]</scope>
    <source>
        <strain evidence="4">nilgiri</strain>
    </source>
</reference>
<dbReference type="GeneID" id="24269614"/>
<evidence type="ECO:0000256" key="2">
    <source>
        <dbReference type="SAM" id="Phobius"/>
    </source>
</evidence>
<keyword evidence="2" id="KW-1133">Transmembrane helix</keyword>